<organism evidence="3 4">
    <name type="scientific">Pseudopithomyces chartarum</name>
    <dbReference type="NCBI Taxonomy" id="1892770"/>
    <lineage>
        <taxon>Eukaryota</taxon>
        <taxon>Fungi</taxon>
        <taxon>Dikarya</taxon>
        <taxon>Ascomycota</taxon>
        <taxon>Pezizomycotina</taxon>
        <taxon>Dothideomycetes</taxon>
        <taxon>Pleosporomycetidae</taxon>
        <taxon>Pleosporales</taxon>
        <taxon>Massarineae</taxon>
        <taxon>Didymosphaeriaceae</taxon>
        <taxon>Pseudopithomyces</taxon>
    </lineage>
</organism>
<feature type="region of interest" description="Disordered" evidence="2">
    <location>
        <begin position="281"/>
        <end position="324"/>
    </location>
</feature>
<comment type="caution">
    <text evidence="3">The sequence shown here is derived from an EMBL/GenBank/DDBJ whole genome shotgun (WGS) entry which is preliminary data.</text>
</comment>
<evidence type="ECO:0000313" key="4">
    <source>
        <dbReference type="Proteomes" id="UP001280581"/>
    </source>
</evidence>
<gene>
    <name evidence="3" type="ORF">GRF29_161g289835</name>
</gene>
<dbReference type="AlphaFoldDB" id="A0AAN6RE16"/>
<feature type="region of interest" description="Disordered" evidence="2">
    <location>
        <begin position="219"/>
        <end position="239"/>
    </location>
</feature>
<evidence type="ECO:0000313" key="3">
    <source>
        <dbReference type="EMBL" id="KAK3202146.1"/>
    </source>
</evidence>
<feature type="compositionally biased region" description="Pro residues" evidence="2">
    <location>
        <begin position="305"/>
        <end position="319"/>
    </location>
</feature>
<accession>A0AAN6RE16</accession>
<name>A0AAN6RE16_9PLEO</name>
<keyword evidence="1" id="KW-0175">Coiled coil</keyword>
<protein>
    <submittedName>
        <fullName evidence="3">Uncharacterized protein</fullName>
    </submittedName>
</protein>
<keyword evidence="4" id="KW-1185">Reference proteome</keyword>
<reference evidence="3 4" key="1">
    <citation type="submission" date="2021-02" db="EMBL/GenBank/DDBJ databases">
        <title>Genome assembly of Pseudopithomyces chartarum.</title>
        <authorList>
            <person name="Jauregui R."/>
            <person name="Singh J."/>
            <person name="Voisey C."/>
        </authorList>
    </citation>
    <scope>NUCLEOTIDE SEQUENCE [LARGE SCALE GENOMIC DNA]</scope>
    <source>
        <strain evidence="3 4">AGR01</strain>
    </source>
</reference>
<dbReference type="Proteomes" id="UP001280581">
    <property type="component" value="Unassembled WGS sequence"/>
</dbReference>
<proteinExistence type="predicted"/>
<evidence type="ECO:0000256" key="1">
    <source>
        <dbReference type="SAM" id="Coils"/>
    </source>
</evidence>
<dbReference type="EMBL" id="WVTA01000014">
    <property type="protein sequence ID" value="KAK3202146.1"/>
    <property type="molecule type" value="Genomic_DNA"/>
</dbReference>
<feature type="compositionally biased region" description="Polar residues" evidence="2">
    <location>
        <begin position="219"/>
        <end position="237"/>
    </location>
</feature>
<sequence length="433" mass="49302">MYPVCENEGSSTRIIINNHVFSIAFNPALCSPSFWKAFITAATNHKQGFGVMVFITSPKSPYNINPVLSTLKTALKENSTLLKSLEIHKISFHRLHDQPRIYEKSITQFKIEVGTYYYQGRHLPISAYLYGEDKVPSRLFIAYYVFPFHGMGTRINIADLLKRAIIDKHYRVTGSYYDMNVMLKLYFILQGIAHEGPITFDRYFVQSVIRICKEMASSQAPSTESQEQPYQPHTSNPPLKIEQSETAHEHEELPIPLTTTLKQEPDNRPGFSAPANENAVRISNPEATPPGPTVTHPTVQSLPLRPSPLGNPRPSPPKPKINATQLEQHFTAPMEAAQSEEKALDKKLLTTKQKLDRHQEDIEALWAKIAEADKKKLKLESKMQDYERRKEQAQKTQKDLVDRLDPGLKSFIKVARELDIEGEERDAKRVKRG</sequence>
<feature type="coiled-coil region" evidence="1">
    <location>
        <begin position="369"/>
        <end position="403"/>
    </location>
</feature>
<feature type="compositionally biased region" description="Low complexity" evidence="2">
    <location>
        <begin position="293"/>
        <end position="304"/>
    </location>
</feature>
<evidence type="ECO:0000256" key="2">
    <source>
        <dbReference type="SAM" id="MobiDB-lite"/>
    </source>
</evidence>